<evidence type="ECO:0000313" key="6">
    <source>
        <dbReference type="EMBL" id="OGY27409.1"/>
    </source>
</evidence>
<dbReference type="GO" id="GO:0016020">
    <property type="term" value="C:membrane"/>
    <property type="evidence" value="ECO:0007669"/>
    <property type="project" value="GOC"/>
</dbReference>
<comment type="similarity">
    <text evidence="1">Belongs to the glycosyltransferase 2 family.</text>
</comment>
<keyword evidence="3" id="KW-0808">Transferase</keyword>
<proteinExistence type="inferred from homology"/>
<evidence type="ECO:0000256" key="4">
    <source>
        <dbReference type="SAM" id="MobiDB-lite"/>
    </source>
</evidence>
<evidence type="ECO:0000256" key="1">
    <source>
        <dbReference type="ARBA" id="ARBA00006739"/>
    </source>
</evidence>
<evidence type="ECO:0000259" key="5">
    <source>
        <dbReference type="Pfam" id="PF00535"/>
    </source>
</evidence>
<dbReference type="Proteomes" id="UP000176645">
    <property type="component" value="Unassembled WGS sequence"/>
</dbReference>
<protein>
    <recommendedName>
        <fullName evidence="5">Glycosyltransferase 2-like domain-containing protein</fullName>
    </recommendedName>
</protein>
<reference evidence="6 7" key="1">
    <citation type="journal article" date="2016" name="Nat. Commun.">
        <title>Thousands of microbial genomes shed light on interconnected biogeochemical processes in an aquifer system.</title>
        <authorList>
            <person name="Anantharaman K."/>
            <person name="Brown C.T."/>
            <person name="Hug L.A."/>
            <person name="Sharon I."/>
            <person name="Castelle C.J."/>
            <person name="Probst A.J."/>
            <person name="Thomas B.C."/>
            <person name="Singh A."/>
            <person name="Wilkins M.J."/>
            <person name="Karaoz U."/>
            <person name="Brodie E.L."/>
            <person name="Williams K.H."/>
            <person name="Hubbard S.S."/>
            <person name="Banfield J.F."/>
        </authorList>
    </citation>
    <scope>NUCLEOTIDE SEQUENCE [LARGE SCALE GENOMIC DNA]</scope>
</reference>
<dbReference type="PANTHER" id="PTHR43398">
    <property type="entry name" value="DOLICHOL-PHOSPHATE MANNOSYLTRANSFERASE SUBUNIT 1"/>
    <property type="match status" value="1"/>
</dbReference>
<gene>
    <name evidence="6" type="ORF">A2Z42_03795</name>
</gene>
<feature type="region of interest" description="Disordered" evidence="4">
    <location>
        <begin position="280"/>
        <end position="302"/>
    </location>
</feature>
<dbReference type="CDD" id="cd06442">
    <property type="entry name" value="DPM1_like"/>
    <property type="match status" value="1"/>
</dbReference>
<accession>A0A1G1WI60</accession>
<name>A0A1G1WI60_9BACT</name>
<evidence type="ECO:0000256" key="3">
    <source>
        <dbReference type="ARBA" id="ARBA00022679"/>
    </source>
</evidence>
<dbReference type="FunFam" id="3.90.550.10:FF:000122">
    <property type="entry name" value="Dolichol-phosphate mannosyltransferase subunit 1"/>
    <property type="match status" value="1"/>
</dbReference>
<dbReference type="InterPro" id="IPR029044">
    <property type="entry name" value="Nucleotide-diphossugar_trans"/>
</dbReference>
<keyword evidence="2" id="KW-0328">Glycosyltransferase</keyword>
<organism evidence="6 7">
    <name type="scientific">Candidatus Woykebacteria bacterium RBG_19FT_COMBO_43_10</name>
    <dbReference type="NCBI Taxonomy" id="1802598"/>
    <lineage>
        <taxon>Bacteria</taxon>
        <taxon>Candidatus Woykeibacteriota</taxon>
    </lineage>
</organism>
<dbReference type="Pfam" id="PF00535">
    <property type="entry name" value="Glycos_transf_2"/>
    <property type="match status" value="1"/>
</dbReference>
<evidence type="ECO:0000256" key="2">
    <source>
        <dbReference type="ARBA" id="ARBA00022676"/>
    </source>
</evidence>
<dbReference type="GO" id="GO:0004582">
    <property type="term" value="F:dolichyl-phosphate beta-D-mannosyltransferase activity"/>
    <property type="evidence" value="ECO:0007669"/>
    <property type="project" value="InterPro"/>
</dbReference>
<dbReference type="AlphaFoldDB" id="A0A1G1WI60"/>
<dbReference type="PANTHER" id="PTHR43398:SF1">
    <property type="entry name" value="DOLICHOL-PHOSPHATE MANNOSYLTRANSFERASE SUBUNIT 1"/>
    <property type="match status" value="1"/>
</dbReference>
<dbReference type="InterPro" id="IPR039528">
    <property type="entry name" value="DPM1-like"/>
</dbReference>
<dbReference type="SUPFAM" id="SSF53448">
    <property type="entry name" value="Nucleotide-diphospho-sugar transferases"/>
    <property type="match status" value="1"/>
</dbReference>
<evidence type="ECO:0000313" key="7">
    <source>
        <dbReference type="Proteomes" id="UP000176645"/>
    </source>
</evidence>
<sequence>MTRSAGFLFDKILVKGYYPSVKITLVIPTYNERRNVQPIIRALLDQFRTLHHEFQILIVDDKSPDGTWAVVVELQKSIKNLHLLLGNKQGLGSAYTRGFKYALDKLRSDAIVEMDADFSHQPSELPKLIEQIEKGADFVIGSRYIRGGKVPKNWHLFRKINSRWGNRFARYLAGIDDVYDCTSGFRAIRTQVLRKIDLDKLKVRGYSFQMNLLYKAYVLGAKITEVPIDFRERAAGYTKLGPSDIAEFMWNSVKLRFEQGWQGLDKRALRTAAKRTLSAGNKDVSRSEQTLPDEQVGDFPLG</sequence>
<dbReference type="InterPro" id="IPR001173">
    <property type="entry name" value="Glyco_trans_2-like"/>
</dbReference>
<dbReference type="Gene3D" id="3.90.550.10">
    <property type="entry name" value="Spore Coat Polysaccharide Biosynthesis Protein SpsA, Chain A"/>
    <property type="match status" value="1"/>
</dbReference>
<comment type="caution">
    <text evidence="6">The sequence shown here is derived from an EMBL/GenBank/DDBJ whole genome shotgun (WGS) entry which is preliminary data.</text>
</comment>
<dbReference type="EMBL" id="MHCU01000037">
    <property type="protein sequence ID" value="OGY27409.1"/>
    <property type="molecule type" value="Genomic_DNA"/>
</dbReference>
<feature type="domain" description="Glycosyltransferase 2-like" evidence="5">
    <location>
        <begin position="25"/>
        <end position="196"/>
    </location>
</feature>
<dbReference type="GO" id="GO:0009247">
    <property type="term" value="P:glycolipid biosynthetic process"/>
    <property type="evidence" value="ECO:0007669"/>
    <property type="project" value="TreeGrafter"/>
</dbReference>